<proteinExistence type="inferred from homology"/>
<dbReference type="PIRSF" id="PIRSF006470">
    <property type="entry name" value="DctB"/>
    <property type="match status" value="1"/>
</dbReference>
<dbReference type="InterPro" id="IPR004682">
    <property type="entry name" value="TRAP_DctP"/>
</dbReference>
<keyword evidence="5" id="KW-0574">Periplasm</keyword>
<dbReference type="Proteomes" id="UP000199125">
    <property type="component" value="Unassembled WGS sequence"/>
</dbReference>
<dbReference type="Pfam" id="PF03480">
    <property type="entry name" value="DctP"/>
    <property type="match status" value="1"/>
</dbReference>
<dbReference type="InterPro" id="IPR018389">
    <property type="entry name" value="DctP_fam"/>
</dbReference>
<evidence type="ECO:0000256" key="3">
    <source>
        <dbReference type="ARBA" id="ARBA00022448"/>
    </source>
</evidence>
<dbReference type="PANTHER" id="PTHR33376:SF7">
    <property type="entry name" value="C4-DICARBOXYLATE-BINDING PROTEIN DCTB"/>
    <property type="match status" value="1"/>
</dbReference>
<dbReference type="EMBL" id="FNXG01000003">
    <property type="protein sequence ID" value="SEI00516.1"/>
    <property type="molecule type" value="Genomic_DNA"/>
</dbReference>
<protein>
    <submittedName>
        <fullName evidence="6">Tripartite ATP-independent transporter solute receptor, DctP family</fullName>
    </submittedName>
</protein>
<dbReference type="NCBIfam" id="NF037995">
    <property type="entry name" value="TRAP_S1"/>
    <property type="match status" value="1"/>
</dbReference>
<comment type="subcellular location">
    <subcellularLocation>
        <location evidence="1">Periplasm</location>
    </subcellularLocation>
</comment>
<gene>
    <name evidence="6" type="ORF">SAMN04488075_2236</name>
</gene>
<dbReference type="InterPro" id="IPR038404">
    <property type="entry name" value="TRAP_DctP_sf"/>
</dbReference>
<evidence type="ECO:0000256" key="1">
    <source>
        <dbReference type="ARBA" id="ARBA00004418"/>
    </source>
</evidence>
<dbReference type="PANTHER" id="PTHR33376">
    <property type="match status" value="1"/>
</dbReference>
<dbReference type="GO" id="GO:0055085">
    <property type="term" value="P:transmembrane transport"/>
    <property type="evidence" value="ECO:0007669"/>
    <property type="project" value="InterPro"/>
</dbReference>
<dbReference type="STRING" id="65735.SAMN04488075_2236"/>
<accession>A0A1H6MG13</accession>
<dbReference type="AlphaFoldDB" id="A0A1H6MG13"/>
<dbReference type="NCBIfam" id="TIGR00787">
    <property type="entry name" value="dctP"/>
    <property type="match status" value="1"/>
</dbReference>
<keyword evidence="7" id="KW-1185">Reference proteome</keyword>
<comment type="similarity">
    <text evidence="2">Belongs to the bacterial solute-binding protein 7 family.</text>
</comment>
<organism evidence="6 7">
    <name type="scientific">Paracoccus alkenifer</name>
    <dbReference type="NCBI Taxonomy" id="65735"/>
    <lineage>
        <taxon>Bacteria</taxon>
        <taxon>Pseudomonadati</taxon>
        <taxon>Pseudomonadota</taxon>
        <taxon>Alphaproteobacteria</taxon>
        <taxon>Rhodobacterales</taxon>
        <taxon>Paracoccaceae</taxon>
        <taxon>Paracoccus</taxon>
    </lineage>
</organism>
<keyword evidence="4" id="KW-0732">Signal</keyword>
<name>A0A1H6MG13_9RHOB</name>
<evidence type="ECO:0000313" key="6">
    <source>
        <dbReference type="EMBL" id="SEI00516.1"/>
    </source>
</evidence>
<evidence type="ECO:0000313" key="7">
    <source>
        <dbReference type="Proteomes" id="UP000199125"/>
    </source>
</evidence>
<dbReference type="GO" id="GO:0030288">
    <property type="term" value="C:outer membrane-bounded periplasmic space"/>
    <property type="evidence" value="ECO:0007669"/>
    <property type="project" value="InterPro"/>
</dbReference>
<reference evidence="7" key="1">
    <citation type="submission" date="2016-10" db="EMBL/GenBank/DDBJ databases">
        <authorList>
            <person name="Varghese N."/>
            <person name="Submissions S."/>
        </authorList>
    </citation>
    <scope>NUCLEOTIDE SEQUENCE [LARGE SCALE GENOMIC DNA]</scope>
    <source>
        <strain evidence="7">DSM 11593</strain>
    </source>
</reference>
<keyword evidence="6" id="KW-0675">Receptor</keyword>
<evidence type="ECO:0000256" key="5">
    <source>
        <dbReference type="ARBA" id="ARBA00022764"/>
    </source>
</evidence>
<sequence length="355" mass="38579">MSRNKGFGTAEGNRTPIRENNMSLHTSRIAPAFLSAALVCAITAAPALAEPEVLFRAAHASATTSTGHKALELLDKELREKTEGRVGLEIFPSAQLGGEREAVENIQFGNIDLTFVSSAPVAAFSPAFFAFDIPFLFDNRQQAYEVLDGEIGKEILAGLDSSGIVGLGYWENGFRQLTTASKEVHSPEDLAGVKMRTMENEVHIATWREIGANPAPLAFNELFTALQQGTFDAQEGPINLFYDMKFNEVQNYIVKTNHIYSPWPLLASPEKLSALSDEDRAIFDQAVINATAYQRQLAAEADDTAEAAMTTVTFVELEPAQKEAFAAKVAPIVDLVRQKAGAELVDRLLAATGKN</sequence>
<dbReference type="Gene3D" id="3.40.190.170">
    <property type="entry name" value="Bacterial extracellular solute-binding protein, family 7"/>
    <property type="match status" value="1"/>
</dbReference>
<keyword evidence="3" id="KW-0813">Transport</keyword>
<evidence type="ECO:0000256" key="4">
    <source>
        <dbReference type="ARBA" id="ARBA00022729"/>
    </source>
</evidence>
<evidence type="ECO:0000256" key="2">
    <source>
        <dbReference type="ARBA" id="ARBA00009023"/>
    </source>
</evidence>